<evidence type="ECO:0000313" key="1">
    <source>
        <dbReference type="EMBL" id="CAJ0582563.1"/>
    </source>
</evidence>
<sequence length="314" mass="33505">MLPYPPYDPPKGPAIACFSGVVLDGQLLPGSGYIPCNDVCASTTYTTVIGGQKHNATLYGCNPGSLCQYLKIIDGCGTLPTDESGTINGCCCSWNDCLDTRNGQVKPNPMTLECFVGYGIVGNNTNILKGSSVPCEGKCASLKTNYNDYYTWAFMCASSKVCTKIPERCTALIKTPETVSGCCCDTEKDCNLVNEFHEIPPPTASPSQRTPIACFTGLSLMGRLLSPADSYVTCRGQCVSMSYSTKIGNSTIDALGFTCATAELCDEMGASNSCVQPKTQSTAQPQPTTTKSASPTTLLYITVLLSFWKYISTY</sequence>
<dbReference type="AlphaFoldDB" id="A0AA36D7J1"/>
<reference evidence="1" key="1">
    <citation type="submission" date="2023-06" db="EMBL/GenBank/DDBJ databases">
        <authorList>
            <person name="Delattre M."/>
        </authorList>
    </citation>
    <scope>NUCLEOTIDE SEQUENCE</scope>
    <source>
        <strain evidence="1">AF72</strain>
    </source>
</reference>
<feature type="non-terminal residue" evidence="1">
    <location>
        <position position="314"/>
    </location>
</feature>
<gene>
    <name evidence="1" type="ORF">MSPICULIGERA_LOCUS20693</name>
</gene>
<accession>A0AA36D7J1</accession>
<protein>
    <recommendedName>
        <fullName evidence="3">ET module</fullName>
    </recommendedName>
</protein>
<dbReference type="InterPro" id="IPR002603">
    <property type="entry name" value="ET_repeat"/>
</dbReference>
<evidence type="ECO:0008006" key="3">
    <source>
        <dbReference type="Google" id="ProtNLM"/>
    </source>
</evidence>
<keyword evidence="2" id="KW-1185">Reference proteome</keyword>
<comment type="caution">
    <text evidence="1">The sequence shown here is derived from an EMBL/GenBank/DDBJ whole genome shotgun (WGS) entry which is preliminary data.</text>
</comment>
<proteinExistence type="predicted"/>
<dbReference type="Pfam" id="PF01684">
    <property type="entry name" value="ET"/>
    <property type="match status" value="3"/>
</dbReference>
<evidence type="ECO:0000313" key="2">
    <source>
        <dbReference type="Proteomes" id="UP001177023"/>
    </source>
</evidence>
<dbReference type="Proteomes" id="UP001177023">
    <property type="component" value="Unassembled WGS sequence"/>
</dbReference>
<dbReference type="EMBL" id="CATQJA010002664">
    <property type="protein sequence ID" value="CAJ0582563.1"/>
    <property type="molecule type" value="Genomic_DNA"/>
</dbReference>
<name>A0AA36D7J1_9BILA</name>
<organism evidence="1 2">
    <name type="scientific">Mesorhabditis spiculigera</name>
    <dbReference type="NCBI Taxonomy" id="96644"/>
    <lineage>
        <taxon>Eukaryota</taxon>
        <taxon>Metazoa</taxon>
        <taxon>Ecdysozoa</taxon>
        <taxon>Nematoda</taxon>
        <taxon>Chromadorea</taxon>
        <taxon>Rhabditida</taxon>
        <taxon>Rhabditina</taxon>
        <taxon>Rhabditomorpha</taxon>
        <taxon>Rhabditoidea</taxon>
        <taxon>Rhabditidae</taxon>
        <taxon>Mesorhabditinae</taxon>
        <taxon>Mesorhabditis</taxon>
    </lineage>
</organism>